<dbReference type="NCBIfam" id="TIGR01085">
    <property type="entry name" value="murE"/>
    <property type="match status" value="1"/>
</dbReference>
<dbReference type="Pfam" id="PF08245">
    <property type="entry name" value="Mur_ligase_M"/>
    <property type="match status" value="1"/>
</dbReference>
<dbReference type="HAMAP" id="MF_00208">
    <property type="entry name" value="MurE"/>
    <property type="match status" value="1"/>
</dbReference>
<proteinExistence type="inferred from homology"/>
<evidence type="ECO:0000256" key="21">
    <source>
        <dbReference type="RuleBase" id="RU004135"/>
    </source>
</evidence>
<evidence type="ECO:0000256" key="4">
    <source>
        <dbReference type="ARBA" id="ARBA00022598"/>
    </source>
</evidence>
<evidence type="ECO:0000256" key="16">
    <source>
        <dbReference type="ARBA" id="ARBA00072883"/>
    </source>
</evidence>
<evidence type="ECO:0000256" key="13">
    <source>
        <dbReference type="ARBA" id="ARBA00050251"/>
    </source>
</evidence>
<dbReference type="InterPro" id="IPR018109">
    <property type="entry name" value="Folylpolyglutamate_synth_CS"/>
</dbReference>
<feature type="domain" description="Mur ligase N-terminal catalytic" evidence="22">
    <location>
        <begin position="23"/>
        <end position="78"/>
    </location>
</feature>
<evidence type="ECO:0000256" key="7">
    <source>
        <dbReference type="ARBA" id="ARBA00022840"/>
    </source>
</evidence>
<evidence type="ECO:0000256" key="15">
    <source>
        <dbReference type="ARBA" id="ARBA00066633"/>
    </source>
</evidence>
<feature type="binding site" evidence="20">
    <location>
        <begin position="150"/>
        <end position="151"/>
    </location>
    <ligand>
        <name>UDP-N-acetyl-alpha-D-muramoyl-L-alanyl-D-glutamate</name>
        <dbReference type="ChEBI" id="CHEBI:83900"/>
    </ligand>
</feature>
<dbReference type="SUPFAM" id="SSF53623">
    <property type="entry name" value="MurD-like peptide ligases, catalytic domain"/>
    <property type="match status" value="1"/>
</dbReference>
<comment type="catalytic activity">
    <reaction evidence="13 20">
        <text>UDP-N-acetyl-alpha-D-muramoyl-L-alanyl-D-glutamate + meso-2,6-diaminopimelate + ATP = UDP-N-acetyl-alpha-D-muramoyl-L-alanyl-gamma-D-glutamyl-meso-2,6-diaminopimelate + ADP + phosphate + H(+)</text>
        <dbReference type="Rhea" id="RHEA:23676"/>
        <dbReference type="ChEBI" id="CHEBI:15378"/>
        <dbReference type="ChEBI" id="CHEBI:30616"/>
        <dbReference type="ChEBI" id="CHEBI:43474"/>
        <dbReference type="ChEBI" id="CHEBI:57791"/>
        <dbReference type="ChEBI" id="CHEBI:83900"/>
        <dbReference type="ChEBI" id="CHEBI:83905"/>
        <dbReference type="ChEBI" id="CHEBI:456216"/>
        <dbReference type="EC" id="6.3.2.13"/>
    </reaction>
</comment>
<feature type="binding site" evidence="20">
    <location>
        <position position="185"/>
    </location>
    <ligand>
        <name>UDP-N-acetyl-alpha-D-muramoyl-L-alanyl-D-glutamate</name>
        <dbReference type="ChEBI" id="CHEBI:83900"/>
    </ligand>
</feature>
<keyword evidence="4 20" id="KW-0436">Ligase</keyword>
<evidence type="ECO:0000256" key="5">
    <source>
        <dbReference type="ARBA" id="ARBA00022618"/>
    </source>
</evidence>
<feature type="binding site" evidence="20">
    <location>
        <begin position="108"/>
        <end position="114"/>
    </location>
    <ligand>
        <name>ATP</name>
        <dbReference type="ChEBI" id="CHEBI:30616"/>
    </ligand>
</feature>
<feature type="binding site" evidence="20">
    <location>
        <begin position="407"/>
        <end position="410"/>
    </location>
    <ligand>
        <name>meso-2,6-diaminopimelate</name>
        <dbReference type="ChEBI" id="CHEBI:57791"/>
    </ligand>
</feature>
<evidence type="ECO:0000313" key="25">
    <source>
        <dbReference type="EMBL" id="MCR6095941.1"/>
    </source>
</evidence>
<keyword evidence="12 20" id="KW-0961">Cell wall biogenesis/degradation</keyword>
<dbReference type="GO" id="GO:0051301">
    <property type="term" value="P:cell division"/>
    <property type="evidence" value="ECO:0007669"/>
    <property type="project" value="UniProtKB-KW"/>
</dbReference>
<keyword evidence="5 20" id="KW-0132">Cell division</keyword>
<accession>A0A9Q4FY29</accession>
<evidence type="ECO:0000256" key="17">
    <source>
        <dbReference type="ARBA" id="ARBA00075482"/>
    </source>
</evidence>
<dbReference type="GO" id="GO:0008765">
    <property type="term" value="F:UDP-N-acetylmuramoylalanyl-D-glutamate-2,6-diaminopimelate ligase activity"/>
    <property type="evidence" value="ECO:0007669"/>
    <property type="project" value="UniProtKB-UniRule"/>
</dbReference>
<keyword evidence="8 20" id="KW-0460">Magnesium</keyword>
<dbReference type="InterPro" id="IPR005761">
    <property type="entry name" value="UDP-N-AcMur-Glu-dNH2Pim_ligase"/>
</dbReference>
<sequence length="487" mass="53941">MLLHDLIDVLPAYKMVTESNPLISHLAMDNRKVEKGSLFFCIRGYTVDGHTFAKQAVEAGAVAIVAEEDLNVSIPVIKVRDSKRAMALISARYYHFPSTRMHMIGVTGTNGKTTTTHLIQQILTDHQIETGIIGTMYMKYKGKQVEVKNTTPDALTLQHGFADMYEMGVEAVTMEVSSHALEMGRVHGVDFNIGVFTNLTQDHLDFHKTMENYGRAKGLLFAQLGNGYGNGKQKIAVLNCDDAHFEKLETMTAVPILTYGLSEHADYRAINVHIHESGTDFQLVKGNDIYDISLKLTGRFSVYNALAAITAAAASGVPITSIINSISNVQGISGRFEKVDVDSPVHVIVDYAHTPDSLKNALETIKEFAKGKIVVVVGCGGDRDRTKRPEMARIAEELADYVYLTSDNPRSENPQTILEDMEKGLSKNTYSIIENRKEAIYTAINQAKKDDVILIAGKGHETYQIIGNETYDFDDRLVAKEALEERF</sequence>
<keyword evidence="10 20" id="KW-0573">Peptidoglycan synthesis</keyword>
<dbReference type="EC" id="6.3.2.13" evidence="15 20"/>
<comment type="pathway">
    <text evidence="1 20 21">Cell wall biogenesis; peptidoglycan biosynthesis.</text>
</comment>
<evidence type="ECO:0000313" key="26">
    <source>
        <dbReference type="Proteomes" id="UP001057753"/>
    </source>
</evidence>
<evidence type="ECO:0000256" key="12">
    <source>
        <dbReference type="ARBA" id="ARBA00023316"/>
    </source>
</evidence>
<dbReference type="GO" id="GO:0005524">
    <property type="term" value="F:ATP binding"/>
    <property type="evidence" value="ECO:0007669"/>
    <property type="project" value="UniProtKB-UniRule"/>
</dbReference>
<dbReference type="Proteomes" id="UP001057753">
    <property type="component" value="Unassembled WGS sequence"/>
</dbReference>
<dbReference type="Gene3D" id="3.90.190.20">
    <property type="entry name" value="Mur ligase, C-terminal domain"/>
    <property type="match status" value="1"/>
</dbReference>
<evidence type="ECO:0000256" key="8">
    <source>
        <dbReference type="ARBA" id="ARBA00022842"/>
    </source>
</evidence>
<name>A0A9Q4FY29_SALAG</name>
<dbReference type="GO" id="GO:0005737">
    <property type="term" value="C:cytoplasm"/>
    <property type="evidence" value="ECO:0007669"/>
    <property type="project" value="UniProtKB-SubCell"/>
</dbReference>
<keyword evidence="26" id="KW-1185">Reference proteome</keyword>
<dbReference type="GO" id="GO:0009252">
    <property type="term" value="P:peptidoglycan biosynthetic process"/>
    <property type="evidence" value="ECO:0007669"/>
    <property type="project" value="UniProtKB-UniRule"/>
</dbReference>
<comment type="caution">
    <text evidence="25">The sequence shown here is derived from an EMBL/GenBank/DDBJ whole genome shotgun (WGS) entry which is preliminary data.</text>
</comment>
<dbReference type="PANTHER" id="PTHR23135:SF4">
    <property type="entry name" value="UDP-N-ACETYLMURAMOYL-L-ALANYL-D-GLUTAMATE--2,6-DIAMINOPIMELATE LIGASE MURE HOMOLOG, CHLOROPLASTIC"/>
    <property type="match status" value="1"/>
</dbReference>
<evidence type="ECO:0000256" key="20">
    <source>
        <dbReference type="HAMAP-Rule" id="MF_00208"/>
    </source>
</evidence>
<dbReference type="InterPro" id="IPR036615">
    <property type="entry name" value="Mur_ligase_C_dom_sf"/>
</dbReference>
<evidence type="ECO:0000256" key="14">
    <source>
        <dbReference type="ARBA" id="ARBA00056782"/>
    </source>
</evidence>
<feature type="short sequence motif" description="Meso-diaminopimelate recognition motif" evidence="20">
    <location>
        <begin position="407"/>
        <end position="410"/>
    </location>
</feature>
<keyword evidence="6 20" id="KW-0547">Nucleotide-binding</keyword>
<keyword evidence="9 20" id="KW-0133">Cell shape</keyword>
<feature type="binding site" evidence="20">
    <location>
        <position position="149"/>
    </location>
    <ligand>
        <name>UDP-N-acetyl-alpha-D-muramoyl-L-alanyl-D-glutamate</name>
        <dbReference type="ChEBI" id="CHEBI:83900"/>
    </ligand>
</feature>
<dbReference type="PROSITE" id="PS01011">
    <property type="entry name" value="FOLYLPOLYGLU_SYNT_1"/>
    <property type="match status" value="1"/>
</dbReference>
<dbReference type="InterPro" id="IPR004101">
    <property type="entry name" value="Mur_ligase_C"/>
</dbReference>
<keyword evidence="3 20" id="KW-0963">Cytoplasm</keyword>
<evidence type="ECO:0000259" key="23">
    <source>
        <dbReference type="Pfam" id="PF02875"/>
    </source>
</evidence>
<keyword evidence="7 20" id="KW-0067">ATP-binding</keyword>
<dbReference type="GO" id="GO:0008360">
    <property type="term" value="P:regulation of cell shape"/>
    <property type="evidence" value="ECO:0007669"/>
    <property type="project" value="UniProtKB-KW"/>
</dbReference>
<dbReference type="InterPro" id="IPR000713">
    <property type="entry name" value="Mur_ligase_N"/>
</dbReference>
<evidence type="ECO:0000259" key="24">
    <source>
        <dbReference type="Pfam" id="PF08245"/>
    </source>
</evidence>
<feature type="binding site" evidence="20">
    <location>
        <position position="457"/>
    </location>
    <ligand>
        <name>meso-2,6-diaminopimelate</name>
        <dbReference type="ChEBI" id="CHEBI:57791"/>
    </ligand>
</feature>
<comment type="caution">
    <text evidence="20">Lacks conserved residue(s) required for the propagation of feature annotation.</text>
</comment>
<dbReference type="Pfam" id="PF01225">
    <property type="entry name" value="Mur_ligase"/>
    <property type="match status" value="1"/>
</dbReference>
<dbReference type="InterPro" id="IPR036565">
    <property type="entry name" value="Mur-like_cat_sf"/>
</dbReference>
<reference evidence="25" key="1">
    <citation type="submission" date="2020-06" db="EMBL/GenBank/DDBJ databases">
        <title>Insight into the genomes of haloalkaliphilic bacilli from Kenyan soda lakes.</title>
        <authorList>
            <person name="Mwirichia R."/>
            <person name="Villamizar G.C."/>
            <person name="Poehlein A."/>
            <person name="Mugweru J."/>
            <person name="Kipnyargis A."/>
            <person name="Kiplimo D."/>
            <person name="Orwa P."/>
            <person name="Daniel R."/>
        </authorList>
    </citation>
    <scope>NUCLEOTIDE SEQUENCE</scope>
    <source>
        <strain evidence="25">B1096_S55</strain>
    </source>
</reference>
<comment type="function">
    <text evidence="14 20">Catalyzes the addition of meso-diaminopimelic acid to the nucleotide precursor UDP-N-acetylmuramoyl-L-alanyl-D-glutamate (UMAG) in the biosynthesis of bacterial cell-wall peptidoglycan.</text>
</comment>
<feature type="binding site" evidence="20">
    <location>
        <position position="461"/>
    </location>
    <ligand>
        <name>meso-2,6-diaminopimelate</name>
        <dbReference type="ChEBI" id="CHEBI:57791"/>
    </ligand>
</feature>
<evidence type="ECO:0000256" key="9">
    <source>
        <dbReference type="ARBA" id="ARBA00022960"/>
    </source>
</evidence>
<dbReference type="RefSeq" id="WP_257822835.1">
    <property type="nucleotide sequence ID" value="NZ_JABXYM010000001.1"/>
</dbReference>
<comment type="subcellular location">
    <subcellularLocation>
        <location evidence="20 21">Cytoplasm</location>
    </subcellularLocation>
</comment>
<evidence type="ECO:0000256" key="6">
    <source>
        <dbReference type="ARBA" id="ARBA00022741"/>
    </source>
</evidence>
<dbReference type="SUPFAM" id="SSF53244">
    <property type="entry name" value="MurD-like peptide ligases, peptide-binding domain"/>
    <property type="match status" value="1"/>
</dbReference>
<dbReference type="GO" id="GO:0000287">
    <property type="term" value="F:magnesium ion binding"/>
    <property type="evidence" value="ECO:0007669"/>
    <property type="project" value="UniProtKB-UniRule"/>
</dbReference>
<dbReference type="GO" id="GO:0004326">
    <property type="term" value="F:tetrahydrofolylpolyglutamate synthase activity"/>
    <property type="evidence" value="ECO:0007669"/>
    <property type="project" value="InterPro"/>
</dbReference>
<dbReference type="FunFam" id="3.40.1390.10:FF:000005">
    <property type="entry name" value="UDP-N-acetylmuramoyl-L-alanyl-D-glutamate--2,6-diaminopimelate ligase"/>
    <property type="match status" value="1"/>
</dbReference>
<comment type="PTM">
    <text evidence="20">Carboxylation is probably crucial for Mg(2+) binding and, consequently, for the gamma-phosphate positioning of ATP.</text>
</comment>
<feature type="binding site" evidence="20">
    <location>
        <position position="383"/>
    </location>
    <ligand>
        <name>meso-2,6-diaminopimelate</name>
        <dbReference type="ChEBI" id="CHEBI:57791"/>
    </ligand>
</feature>
<evidence type="ECO:0000256" key="2">
    <source>
        <dbReference type="ARBA" id="ARBA00005898"/>
    </source>
</evidence>
<feature type="modified residue" description="N6-carboxylysine" evidence="20">
    <location>
        <position position="217"/>
    </location>
</feature>
<gene>
    <name evidence="20" type="primary">murE</name>
    <name evidence="25" type="ORF">HXA33_05230</name>
</gene>
<dbReference type="AlphaFoldDB" id="A0A9Q4FY29"/>
<dbReference type="EMBL" id="JABXYM010000001">
    <property type="protein sequence ID" value="MCR6095941.1"/>
    <property type="molecule type" value="Genomic_DNA"/>
</dbReference>
<dbReference type="InterPro" id="IPR013221">
    <property type="entry name" value="Mur_ligase_cen"/>
</dbReference>
<dbReference type="Gene3D" id="3.40.1190.10">
    <property type="entry name" value="Mur-like, catalytic domain"/>
    <property type="match status" value="1"/>
</dbReference>
<evidence type="ECO:0000259" key="22">
    <source>
        <dbReference type="Pfam" id="PF01225"/>
    </source>
</evidence>
<evidence type="ECO:0000256" key="18">
    <source>
        <dbReference type="ARBA" id="ARBA00076158"/>
    </source>
</evidence>
<dbReference type="GO" id="GO:0071555">
    <property type="term" value="P:cell wall organization"/>
    <property type="evidence" value="ECO:0007669"/>
    <property type="project" value="UniProtKB-KW"/>
</dbReference>
<keyword evidence="11 20" id="KW-0131">Cell cycle</keyword>
<dbReference type="Pfam" id="PF02875">
    <property type="entry name" value="Mur_ligase_C"/>
    <property type="match status" value="1"/>
</dbReference>
<feature type="domain" description="Mur ligase C-terminal" evidence="23">
    <location>
        <begin position="334"/>
        <end position="459"/>
    </location>
</feature>
<evidence type="ECO:0000256" key="19">
    <source>
        <dbReference type="ARBA" id="ARBA00081560"/>
    </source>
</evidence>
<comment type="similarity">
    <text evidence="2 20">Belongs to the MurCDEF family. MurE subfamily.</text>
</comment>
<comment type="cofactor">
    <cofactor evidence="20">
        <name>Mg(2+)</name>
        <dbReference type="ChEBI" id="CHEBI:18420"/>
    </cofactor>
</comment>
<dbReference type="Gene3D" id="3.40.1390.10">
    <property type="entry name" value="MurE/MurF, N-terminal domain"/>
    <property type="match status" value="1"/>
</dbReference>
<dbReference type="InterPro" id="IPR035911">
    <property type="entry name" value="MurE/MurF_N"/>
</dbReference>
<dbReference type="PANTHER" id="PTHR23135">
    <property type="entry name" value="MUR LIGASE FAMILY MEMBER"/>
    <property type="match status" value="1"/>
</dbReference>
<feature type="domain" description="Mur ligase central" evidence="24">
    <location>
        <begin position="106"/>
        <end position="312"/>
    </location>
</feature>
<protein>
    <recommendedName>
        <fullName evidence="16 20">UDP-N-acetylmuramoyl-L-alanyl-D-glutamate--2,6-diaminopimelate ligase</fullName>
        <ecNumber evidence="15 20">6.3.2.13</ecNumber>
    </recommendedName>
    <alternativeName>
        <fullName evidence="17 20">Meso-A2pm-adding enzyme</fullName>
    </alternativeName>
    <alternativeName>
        <fullName evidence="18 20">Meso-diaminopimelate-adding enzyme</fullName>
    </alternativeName>
    <alternativeName>
        <fullName evidence="19 20">UDP-MurNAc-L-Ala-D-Glu:meso-diaminopimelate ligase</fullName>
    </alternativeName>
    <alternativeName>
        <fullName evidence="20">UDP-MurNAc-tripeptide synthetase</fullName>
    </alternativeName>
    <alternativeName>
        <fullName evidence="20">UDP-N-acetylmuramyl-tripeptide synthetase</fullName>
    </alternativeName>
</protein>
<dbReference type="FunFam" id="3.90.190.20:FF:000006">
    <property type="entry name" value="UDP-N-acetylmuramoyl-L-alanyl-D-glutamate--2,6-diaminopimelate ligase"/>
    <property type="match status" value="1"/>
</dbReference>
<dbReference type="SUPFAM" id="SSF63418">
    <property type="entry name" value="MurE/MurF N-terminal domain"/>
    <property type="match status" value="1"/>
</dbReference>
<dbReference type="NCBIfam" id="NF001124">
    <property type="entry name" value="PRK00139.1-2"/>
    <property type="match status" value="1"/>
</dbReference>
<evidence type="ECO:0000256" key="11">
    <source>
        <dbReference type="ARBA" id="ARBA00023306"/>
    </source>
</evidence>
<evidence type="ECO:0000256" key="1">
    <source>
        <dbReference type="ARBA" id="ARBA00004752"/>
    </source>
</evidence>
<feature type="binding site" evidence="20">
    <location>
        <position position="177"/>
    </location>
    <ligand>
        <name>UDP-N-acetyl-alpha-D-muramoyl-L-alanyl-D-glutamate</name>
        <dbReference type="ChEBI" id="CHEBI:83900"/>
    </ligand>
</feature>
<evidence type="ECO:0000256" key="10">
    <source>
        <dbReference type="ARBA" id="ARBA00022984"/>
    </source>
</evidence>
<evidence type="ECO:0000256" key="3">
    <source>
        <dbReference type="ARBA" id="ARBA00022490"/>
    </source>
</evidence>
<organism evidence="25 26">
    <name type="scientific">Salipaludibacillus agaradhaerens</name>
    <name type="common">Bacillus agaradhaerens</name>
    <dbReference type="NCBI Taxonomy" id="76935"/>
    <lineage>
        <taxon>Bacteria</taxon>
        <taxon>Bacillati</taxon>
        <taxon>Bacillota</taxon>
        <taxon>Bacilli</taxon>
        <taxon>Bacillales</taxon>
        <taxon>Bacillaceae</taxon>
    </lineage>
</organism>
<dbReference type="NCBIfam" id="NF001126">
    <property type="entry name" value="PRK00139.1-4"/>
    <property type="match status" value="1"/>
</dbReference>